<feature type="domain" description="Glycosyl transferase family 25" evidence="1">
    <location>
        <begin position="58"/>
        <end position="94"/>
    </location>
</feature>
<evidence type="ECO:0000259" key="1">
    <source>
        <dbReference type="Pfam" id="PF01755"/>
    </source>
</evidence>
<sequence>MPPLTESFDLIRVINLPDRTDRYKEVTRQLRALGLEWKQGSVEIYAATRPTELAGFPSLGAHGCFMSHLGVLRDALSRDVESVLILEDDCDVPSSNCAAVGEVALGLKHCDWQFVHLGHIAPIPPPPSGSRPSLVEFPGHLQNLHMYGVHRSALAPLVEYLEGCLVRPPGDPVGGPMHVDGALTMFRAAHPELVTLIAQPSLAGQRSSRSDITFGAFESVPGLRQAMSVARKLKTALKR</sequence>
<dbReference type="CDD" id="cd06532">
    <property type="entry name" value="Glyco_transf_25"/>
    <property type="match status" value="1"/>
</dbReference>
<dbReference type="EMBL" id="JACHIP010000002">
    <property type="protein sequence ID" value="MBB5056542.1"/>
    <property type="molecule type" value="Genomic_DNA"/>
</dbReference>
<comment type="caution">
    <text evidence="2">The sequence shown here is derived from an EMBL/GenBank/DDBJ whole genome shotgun (WGS) entry which is preliminary data.</text>
</comment>
<evidence type="ECO:0000313" key="2">
    <source>
        <dbReference type="EMBL" id="MBB5056542.1"/>
    </source>
</evidence>
<dbReference type="RefSeq" id="WP_184214538.1">
    <property type="nucleotide sequence ID" value="NZ_JACHIP010000002.1"/>
</dbReference>
<keyword evidence="3" id="KW-1185">Reference proteome</keyword>
<reference evidence="2 3" key="1">
    <citation type="submission" date="2020-08" db="EMBL/GenBank/DDBJ databases">
        <title>Genomic Encyclopedia of Type Strains, Phase IV (KMG-V): Genome sequencing to study the core and pangenomes of soil and plant-associated prokaryotes.</title>
        <authorList>
            <person name="Whitman W."/>
        </authorList>
    </citation>
    <scope>NUCLEOTIDE SEQUENCE [LARGE SCALE GENOMIC DNA]</scope>
    <source>
        <strain evidence="2 3">M8UP14</strain>
    </source>
</reference>
<proteinExistence type="predicted"/>
<organism evidence="2 3">
    <name type="scientific">Granulicella aggregans</name>
    <dbReference type="NCBI Taxonomy" id="474949"/>
    <lineage>
        <taxon>Bacteria</taxon>
        <taxon>Pseudomonadati</taxon>
        <taxon>Acidobacteriota</taxon>
        <taxon>Terriglobia</taxon>
        <taxon>Terriglobales</taxon>
        <taxon>Acidobacteriaceae</taxon>
        <taxon>Granulicella</taxon>
    </lineage>
</organism>
<dbReference type="InterPro" id="IPR002654">
    <property type="entry name" value="Glyco_trans_25"/>
</dbReference>
<dbReference type="Pfam" id="PF01755">
    <property type="entry name" value="Glyco_transf_25"/>
    <property type="match status" value="1"/>
</dbReference>
<evidence type="ECO:0000313" key="3">
    <source>
        <dbReference type="Proteomes" id="UP000540989"/>
    </source>
</evidence>
<name>A0A7W7ZB48_9BACT</name>
<protein>
    <recommendedName>
        <fullName evidence="1">Glycosyl transferase family 25 domain-containing protein</fullName>
    </recommendedName>
</protein>
<accession>A0A7W7ZB48</accession>
<gene>
    <name evidence="2" type="ORF">HDF16_001227</name>
</gene>
<dbReference type="AlphaFoldDB" id="A0A7W7ZB48"/>
<dbReference type="Proteomes" id="UP000540989">
    <property type="component" value="Unassembled WGS sequence"/>
</dbReference>